<dbReference type="RefSeq" id="WP_140069107.1">
    <property type="nucleotide sequence ID" value="NZ_VWSE01000003.1"/>
</dbReference>
<evidence type="ECO:0000313" key="1">
    <source>
        <dbReference type="EMBL" id="KAB0290066.1"/>
    </source>
</evidence>
<comment type="caution">
    <text evidence="1">The sequence shown here is derived from an EMBL/GenBank/DDBJ whole genome shotgun (WGS) entry which is preliminary data.</text>
</comment>
<gene>
    <name evidence="1" type="ORF">F2P58_03795</name>
</gene>
<proteinExistence type="predicted"/>
<reference evidence="1 2" key="1">
    <citation type="submission" date="2019-09" db="EMBL/GenBank/DDBJ databases">
        <title>Whole genome sequence of Vibrio fortis.</title>
        <authorList>
            <person name="Das S.K."/>
        </authorList>
    </citation>
    <scope>NUCLEOTIDE SEQUENCE [LARGE SCALE GENOMIC DNA]</scope>
    <source>
        <strain evidence="1 2">AN60</strain>
    </source>
</reference>
<sequence length="138" mass="16120">MDSDKTVTDSKTRTARQWLALPTKDKRYPKRGAIGMKGKRGIYFHISQTKPVRSEATHHPFFDVLPVPEQYKNLNYYYFDECEEKKTVAQWRKEGRIVKSGSVPCSDLRSGFNPKTNEHFQIQFFLRTDTRPIGYNGL</sequence>
<name>A0A5N3R6J6_9VIBR</name>
<accession>A0A5N3R6J6</accession>
<dbReference type="AlphaFoldDB" id="A0A5N3R6J6"/>
<protein>
    <submittedName>
        <fullName evidence="1">Uncharacterized protein</fullName>
    </submittedName>
</protein>
<dbReference type="EMBL" id="VWSE01000003">
    <property type="protein sequence ID" value="KAB0290066.1"/>
    <property type="molecule type" value="Genomic_DNA"/>
</dbReference>
<evidence type="ECO:0000313" key="2">
    <source>
        <dbReference type="Proteomes" id="UP000326789"/>
    </source>
</evidence>
<organism evidence="1 2">
    <name type="scientific">Vibrio fortis</name>
    <dbReference type="NCBI Taxonomy" id="212667"/>
    <lineage>
        <taxon>Bacteria</taxon>
        <taxon>Pseudomonadati</taxon>
        <taxon>Pseudomonadota</taxon>
        <taxon>Gammaproteobacteria</taxon>
        <taxon>Vibrionales</taxon>
        <taxon>Vibrionaceae</taxon>
        <taxon>Vibrio</taxon>
    </lineage>
</organism>
<dbReference type="Proteomes" id="UP000326789">
    <property type="component" value="Unassembled WGS sequence"/>
</dbReference>